<evidence type="ECO:0000256" key="4">
    <source>
        <dbReference type="ARBA" id="ARBA00023136"/>
    </source>
</evidence>
<dbReference type="GO" id="GO:0005743">
    <property type="term" value="C:mitochondrial inner membrane"/>
    <property type="evidence" value="ECO:0007669"/>
    <property type="project" value="UniProtKB-SubCell"/>
</dbReference>
<organism evidence="6 7">
    <name type="scientific">Hirsutella minnesotensis 3608</name>
    <dbReference type="NCBI Taxonomy" id="1043627"/>
    <lineage>
        <taxon>Eukaryota</taxon>
        <taxon>Fungi</taxon>
        <taxon>Dikarya</taxon>
        <taxon>Ascomycota</taxon>
        <taxon>Pezizomycotina</taxon>
        <taxon>Sordariomycetes</taxon>
        <taxon>Hypocreomycetidae</taxon>
        <taxon>Hypocreales</taxon>
        <taxon>Ophiocordycipitaceae</taxon>
        <taxon>Hirsutella</taxon>
    </lineage>
</organism>
<keyword evidence="4 5" id="KW-0472">Membrane</keyword>
<keyword evidence="7" id="KW-1185">Reference proteome</keyword>
<dbReference type="AlphaFoldDB" id="A0A0F7ZPK8"/>
<evidence type="ECO:0000256" key="1">
    <source>
        <dbReference type="ARBA" id="ARBA00004273"/>
    </source>
</evidence>
<accession>A0A0F7ZPK8</accession>
<evidence type="ECO:0000256" key="2">
    <source>
        <dbReference type="ARBA" id="ARBA00022792"/>
    </source>
</evidence>
<evidence type="ECO:0000313" key="7">
    <source>
        <dbReference type="Proteomes" id="UP000054481"/>
    </source>
</evidence>
<evidence type="ECO:0000256" key="5">
    <source>
        <dbReference type="SAM" id="Phobius"/>
    </source>
</evidence>
<evidence type="ECO:0000256" key="3">
    <source>
        <dbReference type="ARBA" id="ARBA00023128"/>
    </source>
</evidence>
<keyword evidence="3" id="KW-0496">Mitochondrion</keyword>
<gene>
    <name evidence="6" type="ORF">HIM_04832</name>
</gene>
<comment type="subcellular location">
    <subcellularLocation>
        <location evidence="1">Mitochondrion inner membrane</location>
    </subcellularLocation>
</comment>
<feature type="transmembrane region" description="Helical" evidence="5">
    <location>
        <begin position="118"/>
        <end position="138"/>
    </location>
</feature>
<reference evidence="6 7" key="1">
    <citation type="journal article" date="2014" name="Genome Biol. Evol.">
        <title>Comparative genomics and transcriptomics analyses reveal divergent lifestyle features of nematode endoparasitic fungus Hirsutella minnesotensis.</title>
        <authorList>
            <person name="Lai Y."/>
            <person name="Liu K."/>
            <person name="Zhang X."/>
            <person name="Zhang X."/>
            <person name="Li K."/>
            <person name="Wang N."/>
            <person name="Shu C."/>
            <person name="Wu Y."/>
            <person name="Wang C."/>
            <person name="Bushley K.E."/>
            <person name="Xiang M."/>
            <person name="Liu X."/>
        </authorList>
    </citation>
    <scope>NUCLEOTIDE SEQUENCE [LARGE SCALE GENOMIC DNA]</scope>
    <source>
        <strain evidence="6 7">3608</strain>
    </source>
</reference>
<name>A0A0F7ZPK8_9HYPO</name>
<dbReference type="Proteomes" id="UP000054481">
    <property type="component" value="Unassembled WGS sequence"/>
</dbReference>
<keyword evidence="2" id="KW-0999">Mitochondrion inner membrane</keyword>
<keyword evidence="5" id="KW-0812">Transmembrane</keyword>
<sequence>MASFLASSSNRSLSTLLVSTSSLPYAQSPQPRASFRIQYSRWGKLIPTPERLAWKLAESSIAAIADSGIPLPTTPEPPTDRGCSLVDAKNKVPEHQRYYQQAYKAHTRLWMIGSRSRWYMTPYLVILWGGFGAAMYSIGRKVTGHNSWVGKD</sequence>
<dbReference type="InterPro" id="IPR039297">
    <property type="entry name" value="COX7a"/>
</dbReference>
<evidence type="ECO:0000313" key="6">
    <source>
        <dbReference type="EMBL" id="KJZ75675.1"/>
    </source>
</evidence>
<dbReference type="Pfam" id="PF02238">
    <property type="entry name" value="COX7a"/>
    <property type="match status" value="1"/>
</dbReference>
<dbReference type="OrthoDB" id="5511599at2759"/>
<keyword evidence="5" id="KW-1133">Transmembrane helix</keyword>
<proteinExistence type="predicted"/>
<protein>
    <submittedName>
        <fullName evidence="6">Uncharacterized protein</fullName>
    </submittedName>
</protein>
<dbReference type="EMBL" id="KQ030515">
    <property type="protein sequence ID" value="KJZ75675.1"/>
    <property type="molecule type" value="Genomic_DNA"/>
</dbReference>